<evidence type="ECO:0000313" key="1">
    <source>
        <dbReference type="EMBL" id="GHO46426.1"/>
    </source>
</evidence>
<dbReference type="InterPro" id="IPR036412">
    <property type="entry name" value="HAD-like_sf"/>
</dbReference>
<evidence type="ECO:0000313" key="2">
    <source>
        <dbReference type="Proteomes" id="UP000612362"/>
    </source>
</evidence>
<dbReference type="GO" id="GO:0050308">
    <property type="term" value="F:sugar-phosphatase activity"/>
    <property type="evidence" value="ECO:0007669"/>
    <property type="project" value="TreeGrafter"/>
</dbReference>
<dbReference type="SFLD" id="SFLDS00003">
    <property type="entry name" value="Haloacid_Dehalogenase"/>
    <property type="match status" value="1"/>
</dbReference>
<dbReference type="InterPro" id="IPR006439">
    <property type="entry name" value="HAD-SF_hydro_IA"/>
</dbReference>
<dbReference type="EMBL" id="BNJF01000002">
    <property type="protein sequence ID" value="GHO46426.1"/>
    <property type="molecule type" value="Genomic_DNA"/>
</dbReference>
<accession>A0A8J3I2J4</accession>
<dbReference type="PANTHER" id="PTHR43481:SF4">
    <property type="entry name" value="GLYCEROL-1-PHOSPHATE PHOSPHOHYDROLASE 1-RELATED"/>
    <property type="match status" value="1"/>
</dbReference>
<dbReference type="PANTHER" id="PTHR43481">
    <property type="entry name" value="FRUCTOSE-1-PHOSPHATE PHOSPHATASE"/>
    <property type="match status" value="1"/>
</dbReference>
<keyword evidence="1" id="KW-0378">Hydrolase</keyword>
<proteinExistence type="predicted"/>
<protein>
    <submittedName>
        <fullName evidence="1">Hydrolase</fullName>
    </submittedName>
</protein>
<sequence length="243" mass="26732">MKNYQAALFDMDGVVADTNQSVRDFWFALAAREDVTLSEEDFKHHIYGCPSTHTLAMLFPSIEANRHPAIHDEIMEYERSIHYRPMPGVIDLLRSFKRQGIPTALVTSGRRWRSDLALQRMGITNLFSALVAVDNITRGKPDPESYLLGAQLLKTPADACLVFEDAVSGIRAGVAAGATCIGIQDDSERALALSDAGAVLVAPDFRGMHLAPLTETRASALVIKVEEGKYARFPIQSQKPLFS</sequence>
<comment type="caution">
    <text evidence="1">The sequence shown here is derived from an EMBL/GenBank/DDBJ whole genome shotgun (WGS) entry which is preliminary data.</text>
</comment>
<dbReference type="InterPro" id="IPR051806">
    <property type="entry name" value="HAD-like_SPP"/>
</dbReference>
<organism evidence="1 2">
    <name type="scientific">Ktedonospora formicarum</name>
    <dbReference type="NCBI Taxonomy" id="2778364"/>
    <lineage>
        <taxon>Bacteria</taxon>
        <taxon>Bacillati</taxon>
        <taxon>Chloroflexota</taxon>
        <taxon>Ktedonobacteria</taxon>
        <taxon>Ktedonobacterales</taxon>
        <taxon>Ktedonobacteraceae</taxon>
        <taxon>Ktedonospora</taxon>
    </lineage>
</organism>
<reference evidence="1" key="1">
    <citation type="submission" date="2020-10" db="EMBL/GenBank/DDBJ databases">
        <title>Taxonomic study of unclassified bacteria belonging to the class Ktedonobacteria.</title>
        <authorList>
            <person name="Yabe S."/>
            <person name="Wang C.M."/>
            <person name="Zheng Y."/>
            <person name="Sakai Y."/>
            <person name="Cavaletti L."/>
            <person name="Monciardini P."/>
            <person name="Donadio S."/>
        </authorList>
    </citation>
    <scope>NUCLEOTIDE SEQUENCE</scope>
    <source>
        <strain evidence="1">SOSP1-1</strain>
    </source>
</reference>
<dbReference type="InterPro" id="IPR023214">
    <property type="entry name" value="HAD_sf"/>
</dbReference>
<dbReference type="PRINTS" id="PR00413">
    <property type="entry name" value="HADHALOGNASE"/>
</dbReference>
<dbReference type="Proteomes" id="UP000612362">
    <property type="component" value="Unassembled WGS sequence"/>
</dbReference>
<dbReference type="SUPFAM" id="SSF56784">
    <property type="entry name" value="HAD-like"/>
    <property type="match status" value="1"/>
</dbReference>
<gene>
    <name evidence="1" type="ORF">KSX_45890</name>
</gene>
<keyword evidence="2" id="KW-1185">Reference proteome</keyword>
<name>A0A8J3I2J4_9CHLR</name>
<dbReference type="RefSeq" id="WP_220195806.1">
    <property type="nucleotide sequence ID" value="NZ_BNJF01000002.1"/>
</dbReference>
<dbReference type="InterPro" id="IPR023198">
    <property type="entry name" value="PGP-like_dom2"/>
</dbReference>
<dbReference type="Pfam" id="PF00702">
    <property type="entry name" value="Hydrolase"/>
    <property type="match status" value="1"/>
</dbReference>
<dbReference type="AlphaFoldDB" id="A0A8J3I2J4"/>
<dbReference type="SFLD" id="SFLDG01129">
    <property type="entry name" value="C1.5:_HAD__Beta-PGM__Phosphata"/>
    <property type="match status" value="1"/>
</dbReference>
<dbReference type="NCBIfam" id="TIGR01509">
    <property type="entry name" value="HAD-SF-IA-v3"/>
    <property type="match status" value="1"/>
</dbReference>
<dbReference type="Gene3D" id="1.10.150.240">
    <property type="entry name" value="Putative phosphatase, domain 2"/>
    <property type="match status" value="1"/>
</dbReference>
<dbReference type="Gene3D" id="3.40.50.1000">
    <property type="entry name" value="HAD superfamily/HAD-like"/>
    <property type="match status" value="1"/>
</dbReference>